<dbReference type="Gene3D" id="1.10.1040.10">
    <property type="entry name" value="N-(1-d-carboxylethyl)-l-norvaline Dehydrogenase, domain 2"/>
    <property type="match status" value="1"/>
</dbReference>
<comment type="catalytic activity">
    <reaction evidence="8">
        <text>a (3S)-3-hydroxyacyl-CoA + NAD(+) = a 3-oxoacyl-CoA + NADH + H(+)</text>
        <dbReference type="Rhea" id="RHEA:22432"/>
        <dbReference type="ChEBI" id="CHEBI:15378"/>
        <dbReference type="ChEBI" id="CHEBI:57318"/>
        <dbReference type="ChEBI" id="CHEBI:57540"/>
        <dbReference type="ChEBI" id="CHEBI:57945"/>
        <dbReference type="ChEBI" id="CHEBI:90726"/>
        <dbReference type="EC" id="1.1.1.35"/>
    </reaction>
</comment>
<evidence type="ECO:0000313" key="11">
    <source>
        <dbReference type="EMBL" id="MPN12389.1"/>
    </source>
</evidence>
<evidence type="ECO:0000256" key="3">
    <source>
        <dbReference type="ARBA" id="ARBA00009463"/>
    </source>
</evidence>
<dbReference type="GO" id="GO:0003857">
    <property type="term" value="F:(3S)-3-hydroxyacyl-CoA dehydrogenase (NAD+) activity"/>
    <property type="evidence" value="ECO:0007669"/>
    <property type="project" value="UniProtKB-EC"/>
</dbReference>
<dbReference type="InterPro" id="IPR052242">
    <property type="entry name" value="Mito_3-hydroxyacyl-CoA_DH"/>
</dbReference>
<dbReference type="Gene3D" id="3.40.50.720">
    <property type="entry name" value="NAD(P)-binding Rossmann-like Domain"/>
    <property type="match status" value="1"/>
</dbReference>
<dbReference type="SUPFAM" id="SSF48179">
    <property type="entry name" value="6-phosphogluconate dehydrogenase C-terminal domain-like"/>
    <property type="match status" value="1"/>
</dbReference>
<evidence type="ECO:0000256" key="5">
    <source>
        <dbReference type="ARBA" id="ARBA00023002"/>
    </source>
</evidence>
<keyword evidence="7" id="KW-0496">Mitochondrion</keyword>
<keyword evidence="5 11" id="KW-0560">Oxidoreductase</keyword>
<dbReference type="GO" id="GO:0006635">
    <property type="term" value="P:fatty acid beta-oxidation"/>
    <property type="evidence" value="ECO:0007669"/>
    <property type="project" value="TreeGrafter"/>
</dbReference>
<evidence type="ECO:0000256" key="6">
    <source>
        <dbReference type="ARBA" id="ARBA00023027"/>
    </source>
</evidence>
<dbReference type="InterPro" id="IPR006180">
    <property type="entry name" value="3-OHacyl-CoA_DH_CS"/>
</dbReference>
<reference evidence="11" key="1">
    <citation type="submission" date="2019-08" db="EMBL/GenBank/DDBJ databases">
        <authorList>
            <person name="Kucharzyk K."/>
            <person name="Murdoch R.W."/>
            <person name="Higgins S."/>
            <person name="Loffler F."/>
        </authorList>
    </citation>
    <scope>NUCLEOTIDE SEQUENCE</scope>
</reference>
<keyword evidence="6" id="KW-0520">NAD</keyword>
<dbReference type="InterPro" id="IPR006176">
    <property type="entry name" value="3-OHacyl-CoA_DH_NAD-bd"/>
</dbReference>
<dbReference type="EC" id="1.1.1.35" evidence="4"/>
<evidence type="ECO:0000259" key="10">
    <source>
        <dbReference type="Pfam" id="PF02737"/>
    </source>
</evidence>
<dbReference type="GO" id="GO:0070403">
    <property type="term" value="F:NAD+ binding"/>
    <property type="evidence" value="ECO:0007669"/>
    <property type="project" value="InterPro"/>
</dbReference>
<feature type="domain" description="3-hydroxyacyl-CoA dehydrogenase NAD binding" evidence="10">
    <location>
        <begin position="2"/>
        <end position="118"/>
    </location>
</feature>
<evidence type="ECO:0000256" key="7">
    <source>
        <dbReference type="ARBA" id="ARBA00023128"/>
    </source>
</evidence>
<organism evidence="11">
    <name type="scientific">bioreactor metagenome</name>
    <dbReference type="NCBI Taxonomy" id="1076179"/>
    <lineage>
        <taxon>unclassified sequences</taxon>
        <taxon>metagenomes</taxon>
        <taxon>ecological metagenomes</taxon>
    </lineage>
</organism>
<evidence type="ECO:0000256" key="1">
    <source>
        <dbReference type="ARBA" id="ARBA00004305"/>
    </source>
</evidence>
<protein>
    <recommendedName>
        <fullName evidence="4">3-hydroxyacyl-CoA dehydrogenase</fullName>
        <ecNumber evidence="4">1.1.1.35</ecNumber>
    </recommendedName>
</protein>
<dbReference type="InterPro" id="IPR036291">
    <property type="entry name" value="NAD(P)-bd_dom_sf"/>
</dbReference>
<dbReference type="AlphaFoldDB" id="A0A645FGB2"/>
<dbReference type="Pfam" id="PF00725">
    <property type="entry name" value="3HCDH"/>
    <property type="match status" value="1"/>
</dbReference>
<dbReference type="SUPFAM" id="SSF51735">
    <property type="entry name" value="NAD(P)-binding Rossmann-fold domains"/>
    <property type="match status" value="1"/>
</dbReference>
<comment type="similarity">
    <text evidence="3">Belongs to the 3-hydroxyacyl-CoA dehydrogenase family.</text>
</comment>
<gene>
    <name evidence="11" type="primary">fadB2_1</name>
    <name evidence="11" type="ORF">SDC9_159707</name>
</gene>
<comment type="caution">
    <text evidence="11">The sequence shown here is derived from an EMBL/GenBank/DDBJ whole genome shotgun (WGS) entry which is preliminary data.</text>
</comment>
<dbReference type="InterPro" id="IPR013328">
    <property type="entry name" value="6PGD_dom2"/>
</dbReference>
<dbReference type="InterPro" id="IPR006108">
    <property type="entry name" value="3HC_DH_C"/>
</dbReference>
<dbReference type="EMBL" id="VSSQ01058727">
    <property type="protein sequence ID" value="MPN12389.1"/>
    <property type="molecule type" value="Genomic_DNA"/>
</dbReference>
<sequence length="220" mass="23375">MLALLTTTATTADLAGQPLVVEAVPELVDLKHAVLGAVEELLDADAVLASNTSSIPISTLAGRLRRPERFLGLHFFIPVPRMDLVEVIPSLATAPEVTAAARDLAGNRLGKIAVVVGDSPGFLVNRLLVPYVMAGVRMYEAGYASAEDIDTAMKLGAGHPMGPLELCDLIGLDIIRDAGDAIWAETRDPAAVVPGVLRRMCDLGRLGRKTGRGFHDYTDR</sequence>
<evidence type="ECO:0000256" key="2">
    <source>
        <dbReference type="ARBA" id="ARBA00005189"/>
    </source>
</evidence>
<dbReference type="PROSITE" id="PS00067">
    <property type="entry name" value="3HCDH"/>
    <property type="match status" value="1"/>
</dbReference>
<evidence type="ECO:0000259" key="9">
    <source>
        <dbReference type="Pfam" id="PF00725"/>
    </source>
</evidence>
<dbReference type="GO" id="GO:0005759">
    <property type="term" value="C:mitochondrial matrix"/>
    <property type="evidence" value="ECO:0007669"/>
    <property type="project" value="UniProtKB-SubCell"/>
</dbReference>
<accession>A0A645FGB2</accession>
<comment type="pathway">
    <text evidence="2">Lipid metabolism.</text>
</comment>
<dbReference type="PANTHER" id="PTHR43561:SF3">
    <property type="entry name" value="HYDROXYACYL-COENZYME A DEHYDROGENASE, MITOCHONDRIAL"/>
    <property type="match status" value="1"/>
</dbReference>
<comment type="subcellular location">
    <subcellularLocation>
        <location evidence="1">Mitochondrion matrix</location>
    </subcellularLocation>
</comment>
<evidence type="ECO:0000256" key="8">
    <source>
        <dbReference type="ARBA" id="ARBA00049556"/>
    </source>
</evidence>
<proteinExistence type="inferred from homology"/>
<dbReference type="Pfam" id="PF02737">
    <property type="entry name" value="3HCDH_N"/>
    <property type="match status" value="1"/>
</dbReference>
<dbReference type="PANTHER" id="PTHR43561">
    <property type="match status" value="1"/>
</dbReference>
<evidence type="ECO:0000256" key="4">
    <source>
        <dbReference type="ARBA" id="ARBA00013000"/>
    </source>
</evidence>
<dbReference type="InterPro" id="IPR008927">
    <property type="entry name" value="6-PGluconate_DH-like_C_sf"/>
</dbReference>
<feature type="domain" description="3-hydroxyacyl-CoA dehydrogenase C-terminal" evidence="9">
    <location>
        <begin position="121"/>
        <end position="217"/>
    </location>
</feature>
<name>A0A645FGB2_9ZZZZ</name>